<keyword evidence="2" id="KW-1185">Reference proteome</keyword>
<dbReference type="Proteomes" id="UP001151079">
    <property type="component" value="Unassembled WGS sequence"/>
</dbReference>
<evidence type="ECO:0000313" key="2">
    <source>
        <dbReference type="Proteomes" id="UP001151079"/>
    </source>
</evidence>
<name>A0A9X2ZEC9_9FLAO</name>
<reference evidence="1" key="1">
    <citation type="submission" date="2022-10" db="EMBL/GenBank/DDBJ databases">
        <title>Two novel species of Flavobacterium.</title>
        <authorList>
            <person name="Liu Q."/>
            <person name="Xin Y.-H."/>
        </authorList>
    </citation>
    <scope>NUCLEOTIDE SEQUENCE</scope>
    <source>
        <strain evidence="1">LS1R49</strain>
    </source>
</reference>
<dbReference type="EMBL" id="JAOZEW010000020">
    <property type="protein sequence ID" value="MCV9929529.1"/>
    <property type="molecule type" value="Genomic_DNA"/>
</dbReference>
<sequence>MARKQTEIKKEITTSFMSNAVLATNYGFPINANFEDVFSKVSIENILFEIVAFSTWTLEVLFDFHKKENDEKIANQKSGTLPWYRTMALLFQYGFDLVKDKDYFNNEGVTDEQIEASKIIKYAAVAETDESDNKSRVIIKIAGETNGKLSPITLDQKTTFEKTYIKDIKWAGISVTVINYLPDKLYLNIQIKRDALVLDKNGMSILYANFPVNDAIMEYMKELPFDGDLRLSALVDKLQIIPGVLDATILSAESAWINPQIDDYDNPQPIFISKIPVSGYFEVVTFDNIKYVA</sequence>
<dbReference type="AlphaFoldDB" id="A0A9X2ZEC9"/>
<evidence type="ECO:0000313" key="1">
    <source>
        <dbReference type="EMBL" id="MCV9929529.1"/>
    </source>
</evidence>
<organism evidence="1 2">
    <name type="scientific">Flavobacterium shii</name>
    <dbReference type="NCBI Taxonomy" id="2987687"/>
    <lineage>
        <taxon>Bacteria</taxon>
        <taxon>Pseudomonadati</taxon>
        <taxon>Bacteroidota</taxon>
        <taxon>Flavobacteriia</taxon>
        <taxon>Flavobacteriales</taxon>
        <taxon>Flavobacteriaceae</taxon>
        <taxon>Flavobacterium</taxon>
    </lineage>
</organism>
<gene>
    <name evidence="1" type="ORF">OIU83_17845</name>
</gene>
<dbReference type="RefSeq" id="WP_264207615.1">
    <property type="nucleotide sequence ID" value="NZ_JAOZEW010000020.1"/>
</dbReference>
<comment type="caution">
    <text evidence="1">The sequence shown here is derived from an EMBL/GenBank/DDBJ whole genome shotgun (WGS) entry which is preliminary data.</text>
</comment>
<accession>A0A9X2ZEC9</accession>
<proteinExistence type="predicted"/>
<protein>
    <submittedName>
        <fullName evidence="1">Nucleotidyltransferase</fullName>
    </submittedName>
</protein>